<proteinExistence type="predicted"/>
<dbReference type="Proteomes" id="UP000462055">
    <property type="component" value="Unassembled WGS sequence"/>
</dbReference>
<keyword evidence="2" id="KW-1185">Reference proteome</keyword>
<accession>A0A6I4MML0</accession>
<name>A0A6I4MML0_9ACTN</name>
<dbReference type="EMBL" id="WBMS02000042">
    <property type="protein sequence ID" value="MWA05885.1"/>
    <property type="molecule type" value="Genomic_DNA"/>
</dbReference>
<dbReference type="InterPro" id="IPR008792">
    <property type="entry name" value="PQQD"/>
</dbReference>
<dbReference type="Pfam" id="PF05402">
    <property type="entry name" value="PqqD"/>
    <property type="match status" value="1"/>
</dbReference>
<dbReference type="Gene3D" id="1.10.10.1150">
    <property type="entry name" value="Coenzyme PQQ synthesis protein D (PqqD)"/>
    <property type="match status" value="1"/>
</dbReference>
<evidence type="ECO:0000313" key="1">
    <source>
        <dbReference type="EMBL" id="MWA05885.1"/>
    </source>
</evidence>
<reference evidence="1" key="1">
    <citation type="submission" date="2019-12" db="EMBL/GenBank/DDBJ databases">
        <title>Actinomadura physcomitrii sp. nov., a novel actinomycete isolated from moss [Physcomitrium sphaericum (Ludw) Fuernr].</title>
        <authorList>
            <person name="Zhuang X."/>
        </authorList>
    </citation>
    <scope>NUCLEOTIDE SEQUENCE [LARGE SCALE GENOMIC DNA]</scope>
    <source>
        <strain evidence="1">LD22</strain>
    </source>
</reference>
<organism evidence="1 2">
    <name type="scientific">Actinomadura physcomitrii</name>
    <dbReference type="NCBI Taxonomy" id="2650748"/>
    <lineage>
        <taxon>Bacteria</taxon>
        <taxon>Bacillati</taxon>
        <taxon>Actinomycetota</taxon>
        <taxon>Actinomycetes</taxon>
        <taxon>Streptosporangiales</taxon>
        <taxon>Thermomonosporaceae</taxon>
        <taxon>Actinomadura</taxon>
    </lineage>
</organism>
<dbReference type="InterPro" id="IPR041881">
    <property type="entry name" value="PqqD_sf"/>
</dbReference>
<sequence length="89" mass="9609">MPVTPGASLSPHVTMTETEHGTVLLDERAGRYWVLNATGTTVIRLLLAGGSVDDAVRELRERHPDAAERVTADVAAFVRTLRDAEVMAP</sequence>
<gene>
    <name evidence="1" type="ORF">F8568_037140</name>
</gene>
<dbReference type="RefSeq" id="WP_151598301.1">
    <property type="nucleotide sequence ID" value="NZ_WBMS02000042.1"/>
</dbReference>
<dbReference type="AlphaFoldDB" id="A0A6I4MML0"/>
<comment type="caution">
    <text evidence="1">The sequence shown here is derived from an EMBL/GenBank/DDBJ whole genome shotgun (WGS) entry which is preliminary data.</text>
</comment>
<protein>
    <submittedName>
        <fullName evidence="1">Lasso peptide biosynthesis PqqD family chaperone</fullName>
    </submittedName>
</protein>
<dbReference type="NCBIfam" id="NF033530">
    <property type="entry name" value="lasso_PqqD_Strm"/>
    <property type="match status" value="1"/>
</dbReference>
<evidence type="ECO:0000313" key="2">
    <source>
        <dbReference type="Proteomes" id="UP000462055"/>
    </source>
</evidence>